<comment type="similarity">
    <text evidence="2">Belongs to the purine permeases (TC 2.A.7.14) family.</text>
</comment>
<feature type="transmembrane region" description="Helical" evidence="7">
    <location>
        <begin position="13"/>
        <end position="38"/>
    </location>
</feature>
<name>R0FAG9_9BRAS</name>
<dbReference type="Pfam" id="PF16913">
    <property type="entry name" value="PUNUT"/>
    <property type="match status" value="1"/>
</dbReference>
<reference evidence="9" key="1">
    <citation type="journal article" date="2013" name="Nat. Genet.">
        <title>The Capsella rubella genome and the genomic consequences of rapid mating system evolution.</title>
        <authorList>
            <person name="Slotte T."/>
            <person name="Hazzouri K.M."/>
            <person name="Agren J.A."/>
            <person name="Koenig D."/>
            <person name="Maumus F."/>
            <person name="Guo Y.L."/>
            <person name="Steige K."/>
            <person name="Platts A.E."/>
            <person name="Escobar J.S."/>
            <person name="Newman L.K."/>
            <person name="Wang W."/>
            <person name="Mandakova T."/>
            <person name="Vello E."/>
            <person name="Smith L.M."/>
            <person name="Henz S.R."/>
            <person name="Steffen J."/>
            <person name="Takuno S."/>
            <person name="Brandvain Y."/>
            <person name="Coop G."/>
            <person name="Andolfatto P."/>
            <person name="Hu T.T."/>
            <person name="Blanchette M."/>
            <person name="Clark R.M."/>
            <person name="Quesneville H."/>
            <person name="Nordborg M."/>
            <person name="Gaut B.S."/>
            <person name="Lysak M.A."/>
            <person name="Jenkins J."/>
            <person name="Grimwood J."/>
            <person name="Chapman J."/>
            <person name="Prochnik S."/>
            <person name="Shu S."/>
            <person name="Rokhsar D."/>
            <person name="Schmutz J."/>
            <person name="Weigel D."/>
            <person name="Wright S.I."/>
        </authorList>
    </citation>
    <scope>NUCLEOTIDE SEQUENCE [LARGE SCALE GENOMIC DNA]</scope>
    <source>
        <strain evidence="9">cv. Monte Gargano</strain>
    </source>
</reference>
<dbReference type="AlphaFoldDB" id="R0FAG9"/>
<gene>
    <name evidence="8" type="ORF">CARUB_v10007305mg</name>
</gene>
<organism evidence="8 9">
    <name type="scientific">Capsella rubella</name>
    <dbReference type="NCBI Taxonomy" id="81985"/>
    <lineage>
        <taxon>Eukaryota</taxon>
        <taxon>Viridiplantae</taxon>
        <taxon>Streptophyta</taxon>
        <taxon>Embryophyta</taxon>
        <taxon>Tracheophyta</taxon>
        <taxon>Spermatophyta</taxon>
        <taxon>Magnoliopsida</taxon>
        <taxon>eudicotyledons</taxon>
        <taxon>Gunneridae</taxon>
        <taxon>Pentapetalae</taxon>
        <taxon>rosids</taxon>
        <taxon>malvids</taxon>
        <taxon>Brassicales</taxon>
        <taxon>Brassicaceae</taxon>
        <taxon>Camelineae</taxon>
        <taxon>Capsella</taxon>
    </lineage>
</organism>
<keyword evidence="4 7" id="KW-0812">Transmembrane</keyword>
<dbReference type="GO" id="GO:0016020">
    <property type="term" value="C:membrane"/>
    <property type="evidence" value="ECO:0007669"/>
    <property type="project" value="UniProtKB-SubCell"/>
</dbReference>
<evidence type="ECO:0000256" key="6">
    <source>
        <dbReference type="ARBA" id="ARBA00023136"/>
    </source>
</evidence>
<evidence type="ECO:0000256" key="7">
    <source>
        <dbReference type="SAM" id="Phobius"/>
    </source>
</evidence>
<dbReference type="InterPro" id="IPR030182">
    <property type="entry name" value="PUP_plant"/>
</dbReference>
<keyword evidence="5 7" id="KW-1133">Transmembrane helix</keyword>
<keyword evidence="3" id="KW-0813">Transport</keyword>
<accession>R0FAG9</accession>
<dbReference type="PANTHER" id="PTHR31376:SF57">
    <property type="entry name" value="PURINE PERMEASE 22-RELATED"/>
    <property type="match status" value="1"/>
</dbReference>
<evidence type="ECO:0000256" key="5">
    <source>
        <dbReference type="ARBA" id="ARBA00022989"/>
    </source>
</evidence>
<evidence type="ECO:0000313" key="9">
    <source>
        <dbReference type="Proteomes" id="UP000029121"/>
    </source>
</evidence>
<dbReference type="Proteomes" id="UP000029121">
    <property type="component" value="Unassembled WGS sequence"/>
</dbReference>
<evidence type="ECO:0000256" key="4">
    <source>
        <dbReference type="ARBA" id="ARBA00022692"/>
    </source>
</evidence>
<evidence type="ECO:0000313" key="8">
    <source>
        <dbReference type="EMBL" id="EOA18726.1"/>
    </source>
</evidence>
<evidence type="ECO:0000256" key="3">
    <source>
        <dbReference type="ARBA" id="ARBA00022448"/>
    </source>
</evidence>
<feature type="non-terminal residue" evidence="8">
    <location>
        <position position="1"/>
    </location>
</feature>
<keyword evidence="6 7" id="KW-0472">Membrane</keyword>
<dbReference type="GO" id="GO:0015211">
    <property type="term" value="F:purine nucleoside transmembrane transporter activity"/>
    <property type="evidence" value="ECO:0007669"/>
    <property type="project" value="InterPro"/>
</dbReference>
<evidence type="ECO:0000256" key="2">
    <source>
        <dbReference type="ARBA" id="ARBA00006213"/>
    </source>
</evidence>
<keyword evidence="9" id="KW-1185">Reference proteome</keyword>
<dbReference type="PANTHER" id="PTHR31376">
    <property type="entry name" value="OS09G0467300 PROTEIN-RELATED"/>
    <property type="match status" value="1"/>
</dbReference>
<dbReference type="GO" id="GO:0005345">
    <property type="term" value="F:purine nucleobase transmembrane transporter activity"/>
    <property type="evidence" value="ECO:0007669"/>
    <property type="project" value="UniProtKB-ARBA"/>
</dbReference>
<proteinExistence type="inferred from homology"/>
<protein>
    <submittedName>
        <fullName evidence="8">Uncharacterized protein</fullName>
    </submittedName>
</protein>
<comment type="subcellular location">
    <subcellularLocation>
        <location evidence="1">Membrane</location>
        <topology evidence="1">Multi-pass membrane protein</topology>
    </subcellularLocation>
</comment>
<feature type="transmembrane region" description="Helical" evidence="7">
    <location>
        <begin position="50"/>
        <end position="71"/>
    </location>
</feature>
<dbReference type="EMBL" id="KB870811">
    <property type="protein sequence ID" value="EOA18726.1"/>
    <property type="molecule type" value="Genomic_DNA"/>
</dbReference>
<dbReference type="STRING" id="81985.R0FAG9"/>
<evidence type="ECO:0000256" key="1">
    <source>
        <dbReference type="ARBA" id="ARBA00004141"/>
    </source>
</evidence>
<feature type="transmembrane region" description="Helical" evidence="7">
    <location>
        <begin position="122"/>
        <end position="144"/>
    </location>
</feature>
<sequence>DSENTAKVSRVKYVIGIICTIGASVGIGQLLSLVQLIFRKVLKKQTFSTVMDLVAYQSLVASCMVLIGLFASREWKNLTTPYVMTLASTAISRQVYTTGVVGLIFESSSVFSNSITAVELPIVPIVSKIFSIILAIWGFISFVYQHYLDEKKLKTRYTSPVGGPHLPVEEDHTNMQSV</sequence>